<comment type="similarity">
    <text evidence="1">Belongs to the SIMIBI class G3E GTPase family. ArgK/MeaB subfamily.</text>
</comment>
<accession>A0A538SR51</accession>
<dbReference type="GO" id="GO:0003924">
    <property type="term" value="F:GTPase activity"/>
    <property type="evidence" value="ECO:0007669"/>
    <property type="project" value="InterPro"/>
</dbReference>
<dbReference type="EMBL" id="VBOU01000079">
    <property type="protein sequence ID" value="TMQ53865.1"/>
    <property type="molecule type" value="Genomic_DNA"/>
</dbReference>
<sequence length="300" mass="31773">MSLVENGAPGADALLDEVYGARPPAPRVGITGPPGAGKSTLVAEMALLLRRQGRRLGVIAVDPTSPYTGGAILGDRVRMSELSTDPGVFIRSMATRGSLGGLAARTEELCELLSAWGSDLTLIETVGVGQSELDVAQAADTTVVVLTPESGDAIQSLKAGLMEIADIFVVNKADHAGADQLAAGIRSALGLRAPAAWRPPIVKTIATERQGIEELNEAIEKHRAHLGDPGVSEGLRREKIRARLKNAVRERLLEGAWERKGLGALLDRAADQVLHGTISPYRAARDLIERMTDHGERSPN</sequence>
<dbReference type="EMBL" id="VBOX01000021">
    <property type="protein sequence ID" value="TMQ65378.1"/>
    <property type="molecule type" value="Genomic_DNA"/>
</dbReference>
<evidence type="ECO:0000313" key="7">
    <source>
        <dbReference type="EMBL" id="TMQ53865.1"/>
    </source>
</evidence>
<proteinExistence type="inferred from homology"/>
<keyword evidence="3" id="KW-0378">Hydrolase</keyword>
<evidence type="ECO:0000256" key="2">
    <source>
        <dbReference type="ARBA" id="ARBA00022741"/>
    </source>
</evidence>
<dbReference type="Gene3D" id="3.40.50.300">
    <property type="entry name" value="P-loop containing nucleotide triphosphate hydrolases"/>
    <property type="match status" value="1"/>
</dbReference>
<keyword evidence="2" id="KW-0547">Nucleotide-binding</keyword>
<evidence type="ECO:0000313" key="9">
    <source>
        <dbReference type="Proteomes" id="UP000317366"/>
    </source>
</evidence>
<dbReference type="InterPro" id="IPR052040">
    <property type="entry name" value="GTPase/Isobutyryl-CoA_mutase"/>
</dbReference>
<name>A0A538SR51_UNCEI</name>
<dbReference type="GO" id="GO:0005525">
    <property type="term" value="F:GTP binding"/>
    <property type="evidence" value="ECO:0007669"/>
    <property type="project" value="UniProtKB-KW"/>
</dbReference>
<dbReference type="PANTHER" id="PTHR43087">
    <property type="entry name" value="LYSINE/ARGININE/ORNITHINE TRANSPORT SYSTEM KINASE"/>
    <property type="match status" value="1"/>
</dbReference>
<evidence type="ECO:0000256" key="5">
    <source>
        <dbReference type="ARBA" id="ARBA00023186"/>
    </source>
</evidence>
<gene>
    <name evidence="7" type="primary">meaB</name>
    <name evidence="7" type="ORF">E6K74_08030</name>
    <name evidence="8" type="ORF">E6K77_02940</name>
</gene>
<dbReference type="PANTHER" id="PTHR43087:SF1">
    <property type="entry name" value="LAO_AO TRANSPORT SYSTEM ATPASE"/>
    <property type="match status" value="1"/>
</dbReference>
<dbReference type="AlphaFoldDB" id="A0A538SR51"/>
<dbReference type="NCBIfam" id="TIGR00750">
    <property type="entry name" value="lao"/>
    <property type="match status" value="1"/>
</dbReference>
<feature type="domain" description="AAA+ ATPase" evidence="6">
    <location>
        <begin position="24"/>
        <end position="168"/>
    </location>
</feature>
<organism evidence="7 10">
    <name type="scientific">Eiseniibacteriota bacterium</name>
    <dbReference type="NCBI Taxonomy" id="2212470"/>
    <lineage>
        <taxon>Bacteria</taxon>
        <taxon>Candidatus Eiseniibacteriota</taxon>
    </lineage>
</organism>
<comment type="caution">
    <text evidence="7">The sequence shown here is derived from an EMBL/GenBank/DDBJ whole genome shotgun (WGS) entry which is preliminary data.</text>
</comment>
<dbReference type="InterPro" id="IPR027417">
    <property type="entry name" value="P-loop_NTPase"/>
</dbReference>
<dbReference type="SUPFAM" id="SSF52540">
    <property type="entry name" value="P-loop containing nucleoside triphosphate hydrolases"/>
    <property type="match status" value="1"/>
</dbReference>
<evidence type="ECO:0000256" key="4">
    <source>
        <dbReference type="ARBA" id="ARBA00023134"/>
    </source>
</evidence>
<evidence type="ECO:0000256" key="1">
    <source>
        <dbReference type="ARBA" id="ARBA00009625"/>
    </source>
</evidence>
<dbReference type="Pfam" id="PF03308">
    <property type="entry name" value="MeaB"/>
    <property type="match status" value="1"/>
</dbReference>
<dbReference type="InterPro" id="IPR003593">
    <property type="entry name" value="AAA+_ATPase"/>
</dbReference>
<evidence type="ECO:0000256" key="3">
    <source>
        <dbReference type="ARBA" id="ARBA00022801"/>
    </source>
</evidence>
<dbReference type="CDD" id="cd03114">
    <property type="entry name" value="MMAA-like"/>
    <property type="match status" value="1"/>
</dbReference>
<protein>
    <submittedName>
        <fullName evidence="7">Methylmalonyl Co-A mutase-associated GTPase MeaB</fullName>
    </submittedName>
</protein>
<dbReference type="Gene3D" id="1.10.287.130">
    <property type="match status" value="1"/>
</dbReference>
<dbReference type="Proteomes" id="UP000317366">
    <property type="component" value="Unassembled WGS sequence"/>
</dbReference>
<reference evidence="9 10" key="1">
    <citation type="journal article" date="2019" name="Nat. Microbiol.">
        <title>Mediterranean grassland soil C-N compound turnover is dependent on rainfall and depth, and is mediated by genomically divergent microorganisms.</title>
        <authorList>
            <person name="Diamond S."/>
            <person name="Andeer P.F."/>
            <person name="Li Z."/>
            <person name="Crits-Christoph A."/>
            <person name="Burstein D."/>
            <person name="Anantharaman K."/>
            <person name="Lane K.R."/>
            <person name="Thomas B.C."/>
            <person name="Pan C."/>
            <person name="Northen T.R."/>
            <person name="Banfield J.F."/>
        </authorList>
    </citation>
    <scope>NUCLEOTIDE SEQUENCE [LARGE SCALE GENOMIC DNA]</scope>
    <source>
        <strain evidence="7">WS_4</strain>
        <strain evidence="8">WS_7</strain>
    </source>
</reference>
<dbReference type="Proteomes" id="UP000319829">
    <property type="component" value="Unassembled WGS sequence"/>
</dbReference>
<dbReference type="SMART" id="SM00382">
    <property type="entry name" value="AAA"/>
    <property type="match status" value="1"/>
</dbReference>
<keyword evidence="4" id="KW-0342">GTP-binding</keyword>
<dbReference type="InterPro" id="IPR005129">
    <property type="entry name" value="GTPase_ArgK"/>
</dbReference>
<keyword evidence="5" id="KW-0143">Chaperone</keyword>
<evidence type="ECO:0000259" key="6">
    <source>
        <dbReference type="SMART" id="SM00382"/>
    </source>
</evidence>
<evidence type="ECO:0000313" key="10">
    <source>
        <dbReference type="Proteomes" id="UP000319829"/>
    </source>
</evidence>
<evidence type="ECO:0000313" key="8">
    <source>
        <dbReference type="EMBL" id="TMQ65378.1"/>
    </source>
</evidence>